<evidence type="ECO:0000313" key="2">
    <source>
        <dbReference type="EMBL" id="SCQ18262.1"/>
    </source>
</evidence>
<protein>
    <submittedName>
        <fullName evidence="2">Chromosome partition protein Smc</fullName>
    </submittedName>
</protein>
<dbReference type="Gene3D" id="1.10.287.1490">
    <property type="match status" value="1"/>
</dbReference>
<name>A0A1D3UDN6_TANFO</name>
<dbReference type="Proteomes" id="UP000182057">
    <property type="component" value="Unassembled WGS sequence"/>
</dbReference>
<proteinExistence type="predicted"/>
<reference evidence="2 3" key="1">
    <citation type="submission" date="2016-09" db="EMBL/GenBank/DDBJ databases">
        <authorList>
            <person name="Capua I."/>
            <person name="De Benedictis P."/>
            <person name="Joannis T."/>
            <person name="Lombin L.H."/>
            <person name="Cattoli G."/>
        </authorList>
    </citation>
    <scope>NUCLEOTIDE SEQUENCE [LARGE SCALE GENOMIC DNA]</scope>
    <source>
        <strain evidence="2 3">UB20</strain>
    </source>
</reference>
<evidence type="ECO:0000313" key="3">
    <source>
        <dbReference type="Proteomes" id="UP000182057"/>
    </source>
</evidence>
<feature type="compositionally biased region" description="Acidic residues" evidence="1">
    <location>
        <begin position="74"/>
        <end position="83"/>
    </location>
</feature>
<sequence length="128" mass="14581">MIELIGGLVVGGIAGIALKDKIVGNSSKNDAKQRELDTLYAENEKFRKRNKDAERQIEDLLSELEKVRRKAKENDDEQDDLEDELNKAKHELKSLHQQNDDLARKVKEYKDACEAQAAQISLMKEKMG</sequence>
<accession>A0A1D3UDN6</accession>
<dbReference type="AlphaFoldDB" id="A0A1D3UDN6"/>
<dbReference type="OrthoDB" id="1100200at2"/>
<organism evidence="2 3">
    <name type="scientific">Tannerella forsythia</name>
    <name type="common">Bacteroides forsythus</name>
    <dbReference type="NCBI Taxonomy" id="28112"/>
    <lineage>
        <taxon>Bacteria</taxon>
        <taxon>Pseudomonadati</taxon>
        <taxon>Bacteroidota</taxon>
        <taxon>Bacteroidia</taxon>
        <taxon>Bacteroidales</taxon>
        <taxon>Tannerellaceae</taxon>
        <taxon>Tannerella</taxon>
    </lineage>
</organism>
<dbReference type="EMBL" id="FMMM01000016">
    <property type="protein sequence ID" value="SCQ18262.1"/>
    <property type="molecule type" value="Genomic_DNA"/>
</dbReference>
<feature type="region of interest" description="Disordered" evidence="1">
    <location>
        <begin position="68"/>
        <end position="87"/>
    </location>
</feature>
<evidence type="ECO:0000256" key="1">
    <source>
        <dbReference type="SAM" id="MobiDB-lite"/>
    </source>
</evidence>
<gene>
    <name evidence="2" type="primary">smc_1</name>
    <name evidence="2" type="ORF">TFUB20_00291</name>
</gene>